<keyword evidence="2" id="KW-1185">Reference proteome</keyword>
<evidence type="ECO:0000313" key="2">
    <source>
        <dbReference type="Proteomes" id="UP001165960"/>
    </source>
</evidence>
<comment type="caution">
    <text evidence="1">The sequence shown here is derived from an EMBL/GenBank/DDBJ whole genome shotgun (WGS) entry which is preliminary data.</text>
</comment>
<organism evidence="1 2">
    <name type="scientific">Entomophthora muscae</name>
    <dbReference type="NCBI Taxonomy" id="34485"/>
    <lineage>
        <taxon>Eukaryota</taxon>
        <taxon>Fungi</taxon>
        <taxon>Fungi incertae sedis</taxon>
        <taxon>Zoopagomycota</taxon>
        <taxon>Entomophthoromycotina</taxon>
        <taxon>Entomophthoromycetes</taxon>
        <taxon>Entomophthorales</taxon>
        <taxon>Entomophthoraceae</taxon>
        <taxon>Entomophthora</taxon>
    </lineage>
</organism>
<name>A0ACC2SK68_9FUNG</name>
<dbReference type="EMBL" id="QTSX02004994">
    <property type="protein sequence ID" value="KAJ9062715.1"/>
    <property type="molecule type" value="Genomic_DNA"/>
</dbReference>
<accession>A0ACC2SK68</accession>
<sequence length="193" mass="21657">MAKIPNFTQTPEDMVEEGDYILSREQQLDIEFEKDKLQPTQKPLPISPMTGVATPMVVVETVPESCVIYSTVSLLPEGILLTPVKQKVFEDVPKTSNDAVVTPDTDQIDMETSPLIEHISYEKHTMDTSKTPAFQIQMITPNSNKEHILTIRLPINLVSKAENLQLSAQAMDLLKNTNIQVSWAEFCKVSPQF</sequence>
<evidence type="ECO:0000313" key="1">
    <source>
        <dbReference type="EMBL" id="KAJ9062715.1"/>
    </source>
</evidence>
<dbReference type="Proteomes" id="UP001165960">
    <property type="component" value="Unassembled WGS sequence"/>
</dbReference>
<protein>
    <submittedName>
        <fullName evidence="1">Uncharacterized protein</fullName>
    </submittedName>
</protein>
<gene>
    <name evidence="1" type="ORF">DSO57_1007885</name>
</gene>
<proteinExistence type="predicted"/>
<reference evidence="1" key="1">
    <citation type="submission" date="2022-04" db="EMBL/GenBank/DDBJ databases">
        <title>Genome of the entomopathogenic fungus Entomophthora muscae.</title>
        <authorList>
            <person name="Elya C."/>
            <person name="Lovett B.R."/>
            <person name="Lee E."/>
            <person name="Macias A.M."/>
            <person name="Hajek A.E."/>
            <person name="De Bivort B.L."/>
            <person name="Kasson M.T."/>
            <person name="De Fine Licht H.H."/>
            <person name="Stajich J.E."/>
        </authorList>
    </citation>
    <scope>NUCLEOTIDE SEQUENCE</scope>
    <source>
        <strain evidence="1">Berkeley</strain>
    </source>
</reference>